<sequence length="205" mass="23178">MSTRVPTKASFAALEVGPAALSKVSNSIIEHIEELATASDSPPQEDDTVHVTAPHDLSVSAVSLNAAIIPQAATNRSKIHILDLPVELIELLCVQYLDTVTCTCLGLTCHPLFNITEHLYPYQVNLHMRTLGPDKKCLGHLLTDWMAPKYSFDHSWGKFLPKRYYLNDEVEVERRWRQKESWRRIRTIADKNGAAIAYERTRHGF</sequence>
<proteinExistence type="predicted"/>
<gene>
    <name evidence="1" type="ORF">PAC_00226</name>
</gene>
<dbReference type="OrthoDB" id="3490140at2759"/>
<protein>
    <recommendedName>
        <fullName evidence="3">F-box domain-containing protein</fullName>
    </recommendedName>
</protein>
<dbReference type="EMBL" id="FJOG01000001">
    <property type="protein sequence ID" value="CZR50354.1"/>
    <property type="molecule type" value="Genomic_DNA"/>
</dbReference>
<accession>A0A1L7WC49</accession>
<dbReference type="AlphaFoldDB" id="A0A1L7WC49"/>
<evidence type="ECO:0008006" key="3">
    <source>
        <dbReference type="Google" id="ProtNLM"/>
    </source>
</evidence>
<evidence type="ECO:0000313" key="2">
    <source>
        <dbReference type="Proteomes" id="UP000184330"/>
    </source>
</evidence>
<name>A0A1L7WC49_9HELO</name>
<keyword evidence="2" id="KW-1185">Reference proteome</keyword>
<dbReference type="Proteomes" id="UP000184330">
    <property type="component" value="Unassembled WGS sequence"/>
</dbReference>
<organism evidence="1 2">
    <name type="scientific">Phialocephala subalpina</name>
    <dbReference type="NCBI Taxonomy" id="576137"/>
    <lineage>
        <taxon>Eukaryota</taxon>
        <taxon>Fungi</taxon>
        <taxon>Dikarya</taxon>
        <taxon>Ascomycota</taxon>
        <taxon>Pezizomycotina</taxon>
        <taxon>Leotiomycetes</taxon>
        <taxon>Helotiales</taxon>
        <taxon>Mollisiaceae</taxon>
        <taxon>Phialocephala</taxon>
        <taxon>Phialocephala fortinii species complex</taxon>
    </lineage>
</organism>
<reference evidence="1 2" key="1">
    <citation type="submission" date="2016-03" db="EMBL/GenBank/DDBJ databases">
        <authorList>
            <person name="Ploux O."/>
        </authorList>
    </citation>
    <scope>NUCLEOTIDE SEQUENCE [LARGE SCALE GENOMIC DNA]</scope>
    <source>
        <strain evidence="1 2">UAMH 11012</strain>
    </source>
</reference>
<evidence type="ECO:0000313" key="1">
    <source>
        <dbReference type="EMBL" id="CZR50354.1"/>
    </source>
</evidence>